<dbReference type="EMBL" id="ASAD01000002">
    <property type="protein sequence ID" value="EON93963.1"/>
    <property type="molecule type" value="Genomic_DNA"/>
</dbReference>
<comment type="similarity">
    <text evidence="1">Belongs to the hemerythrin family.</text>
</comment>
<gene>
    <name evidence="5" type="ORF">MARLIPOL_00388</name>
</gene>
<dbReference type="PANTHER" id="PTHR37164:SF1">
    <property type="entry name" value="BACTERIOHEMERYTHRIN"/>
    <property type="match status" value="1"/>
</dbReference>
<dbReference type="HOGENOM" id="CLU_1340153_0_0_6"/>
<evidence type="ECO:0000259" key="4">
    <source>
        <dbReference type="Pfam" id="PF01814"/>
    </source>
</evidence>
<organism evidence="5 6">
    <name type="scientific">Marinobacter lipolyticus SM19</name>
    <dbReference type="NCBI Taxonomy" id="1318628"/>
    <lineage>
        <taxon>Bacteria</taxon>
        <taxon>Pseudomonadati</taxon>
        <taxon>Pseudomonadota</taxon>
        <taxon>Gammaproteobacteria</taxon>
        <taxon>Pseudomonadales</taxon>
        <taxon>Marinobacteraceae</taxon>
        <taxon>Marinobacter</taxon>
    </lineage>
</organism>
<evidence type="ECO:0000313" key="5">
    <source>
        <dbReference type="EMBL" id="EON93963.1"/>
    </source>
</evidence>
<evidence type="ECO:0000313" key="6">
    <source>
        <dbReference type="Proteomes" id="UP000016540"/>
    </source>
</evidence>
<dbReference type="NCBIfam" id="NF033749">
    <property type="entry name" value="bact_hemeryth"/>
    <property type="match status" value="1"/>
</dbReference>
<feature type="domain" description="Hemerythrin-like" evidence="4">
    <location>
        <begin position="22"/>
        <end position="136"/>
    </location>
</feature>
<protein>
    <submittedName>
        <fullName evidence="5">Diguanylate cyclase/phosphodiesterase</fullName>
    </submittedName>
</protein>
<dbReference type="InterPro" id="IPR035938">
    <property type="entry name" value="Hemerythrin-like_sf"/>
</dbReference>
<evidence type="ECO:0000256" key="1">
    <source>
        <dbReference type="ARBA" id="ARBA00010587"/>
    </source>
</evidence>
<dbReference type="STRING" id="1318628.MARLIPOL_00388"/>
<reference evidence="5 6" key="1">
    <citation type="journal article" date="2013" name="Genome Announc.">
        <title>Draft Genome Sequence of the Moderately Halophilic Bacterium Marinobacter lipolyticus Strain SM19.</title>
        <authorList>
            <person name="Papke R.T."/>
            <person name="de la Haba R.R."/>
            <person name="Infante-Dominguez C."/>
            <person name="Perez D."/>
            <person name="Sanchez-Porro C."/>
            <person name="Lapierre P."/>
            <person name="Ventosa A."/>
        </authorList>
    </citation>
    <scope>NUCLEOTIDE SEQUENCE [LARGE SCALE GENOMIC DNA]</scope>
    <source>
        <strain evidence="5 6">SM19</strain>
    </source>
</reference>
<comment type="caution">
    <text evidence="5">The sequence shown here is derived from an EMBL/GenBank/DDBJ whole genome shotgun (WGS) entry which is preliminary data.</text>
</comment>
<dbReference type="PANTHER" id="PTHR37164">
    <property type="entry name" value="BACTERIOHEMERYTHRIN"/>
    <property type="match status" value="1"/>
</dbReference>
<keyword evidence="2" id="KW-0479">Metal-binding</keyword>
<name>R8B5R9_9GAMM</name>
<keyword evidence="6" id="KW-1185">Reference proteome</keyword>
<dbReference type="AlphaFoldDB" id="R8B5R9"/>
<dbReference type="RefSeq" id="WP_012136062.1">
    <property type="nucleotide sequence ID" value="NZ_KE007306.1"/>
</dbReference>
<dbReference type="eggNOG" id="COG2703">
    <property type="taxonomic scope" value="Bacteria"/>
</dbReference>
<evidence type="ECO:0000256" key="3">
    <source>
        <dbReference type="ARBA" id="ARBA00023004"/>
    </source>
</evidence>
<dbReference type="InterPro" id="IPR050669">
    <property type="entry name" value="Hemerythrin"/>
</dbReference>
<dbReference type="GO" id="GO:0046872">
    <property type="term" value="F:metal ion binding"/>
    <property type="evidence" value="ECO:0007669"/>
    <property type="project" value="UniProtKB-KW"/>
</dbReference>
<sequence length="194" mass="22264">MPDNKQGTAEFEPFPWDRNFETGIESIDRQHKVLVDILNRLARHFVSGDARVDCNDILEELLSYAAFHFKSEESIWREGLGVEEAVRNHHDSHQLFFAQIQIFRGSQTPRERVLADIYDYLARWLAFHILESDRRMALTVQELKRGSTLAEARTAVDDQLSGQVSATVSALLEKYAVLSARVVRSIGDAHRDWP</sequence>
<dbReference type="InterPro" id="IPR012827">
    <property type="entry name" value="Hemerythrin_metal-bd"/>
</dbReference>
<dbReference type="CDD" id="cd12107">
    <property type="entry name" value="Hemerythrin"/>
    <property type="match status" value="1"/>
</dbReference>
<dbReference type="InterPro" id="IPR012312">
    <property type="entry name" value="Hemerythrin-like"/>
</dbReference>
<proteinExistence type="inferred from homology"/>
<dbReference type="NCBIfam" id="TIGR02481">
    <property type="entry name" value="hemeryth_dom"/>
    <property type="match status" value="1"/>
</dbReference>
<dbReference type="Proteomes" id="UP000016540">
    <property type="component" value="Unassembled WGS sequence"/>
</dbReference>
<keyword evidence="3" id="KW-0408">Iron</keyword>
<dbReference type="SUPFAM" id="SSF47188">
    <property type="entry name" value="Hemerythrin-like"/>
    <property type="match status" value="1"/>
</dbReference>
<evidence type="ECO:0000256" key="2">
    <source>
        <dbReference type="ARBA" id="ARBA00022723"/>
    </source>
</evidence>
<accession>R8B5R9</accession>
<dbReference type="Gene3D" id="1.20.120.50">
    <property type="entry name" value="Hemerythrin-like"/>
    <property type="match status" value="1"/>
</dbReference>
<dbReference type="PATRIC" id="fig|1318628.3.peg.77"/>
<dbReference type="Pfam" id="PF01814">
    <property type="entry name" value="Hemerythrin"/>
    <property type="match status" value="1"/>
</dbReference>